<accession>A0A699Z9Q3</accession>
<dbReference type="AlphaFoldDB" id="A0A699Z9Q3"/>
<proteinExistence type="predicted"/>
<evidence type="ECO:0000313" key="2">
    <source>
        <dbReference type="Proteomes" id="UP000485058"/>
    </source>
</evidence>
<keyword evidence="2" id="KW-1185">Reference proteome</keyword>
<evidence type="ECO:0000313" key="1">
    <source>
        <dbReference type="EMBL" id="GFH15564.1"/>
    </source>
</evidence>
<dbReference type="Pfam" id="PF12014">
    <property type="entry name" value="Cyclin_D1_bind"/>
    <property type="match status" value="1"/>
</dbReference>
<dbReference type="EMBL" id="BLLF01000868">
    <property type="protein sequence ID" value="GFH15564.1"/>
    <property type="molecule type" value="Genomic_DNA"/>
</dbReference>
<dbReference type="Proteomes" id="UP000485058">
    <property type="component" value="Unassembled WGS sequence"/>
</dbReference>
<organism evidence="1 2">
    <name type="scientific">Haematococcus lacustris</name>
    <name type="common">Green alga</name>
    <name type="synonym">Haematococcus pluvialis</name>
    <dbReference type="NCBI Taxonomy" id="44745"/>
    <lineage>
        <taxon>Eukaryota</taxon>
        <taxon>Viridiplantae</taxon>
        <taxon>Chlorophyta</taxon>
        <taxon>core chlorophytes</taxon>
        <taxon>Chlorophyceae</taxon>
        <taxon>CS clade</taxon>
        <taxon>Chlamydomonadales</taxon>
        <taxon>Haematococcaceae</taxon>
        <taxon>Haematococcus</taxon>
    </lineage>
</organism>
<gene>
    <name evidence="1" type="ORF">HaLaN_11810</name>
</gene>
<comment type="caution">
    <text evidence="1">The sequence shown here is derived from an EMBL/GenBank/DDBJ whole genome shotgun (WGS) entry which is preliminary data.</text>
</comment>
<reference evidence="1 2" key="1">
    <citation type="submission" date="2020-02" db="EMBL/GenBank/DDBJ databases">
        <title>Draft genome sequence of Haematococcus lacustris strain NIES-144.</title>
        <authorList>
            <person name="Morimoto D."/>
            <person name="Nakagawa S."/>
            <person name="Yoshida T."/>
            <person name="Sawayama S."/>
        </authorList>
    </citation>
    <scope>NUCLEOTIDE SEQUENCE [LARGE SCALE GENOMIC DNA]</scope>
    <source>
        <strain evidence="1 2">NIES-144</strain>
    </source>
</reference>
<protein>
    <submittedName>
        <fullName evidence="1">F-box only 31-B-like</fullName>
    </submittedName>
</protein>
<name>A0A699Z9Q3_HAELA</name>
<sequence length="213" mass="22774">MAFHTLSPKCTATSSLPLFSSKPYVTLNRLGLWTAEYGSHGPEVLNLQALGSGSPALEACPVKPPCLMGTKLVGDVNVPSGRLSFVANLQEFKLGRYDGRDVASQALDFRPILPGQWSPSWEVIEMGKRRGMLPTCSVYCGGTGACTTPTSWILCRSPCALTWAHGLLRRERTKGSSAGHVAPVKWRCKAKVCVPTVGQGGSRKAGSSLHAMM</sequence>